<dbReference type="AlphaFoldDB" id="A0A0W8F7G0"/>
<sequence>MLRVEKAVACIISLSILALGQIAWAQDQAIEPMTLVPGADYSEMDLTNLVLGSKAMTISGSGEGELQITFSFTTTVPVVSGSYNYDISGFELPPFSAPVQQKSSGAGYDLAGPGILLPSKPNDLTLTASPVRSMNVGFMWLDGNANRPWTSRQFQADQSNQAVARSDLLYPNPSGVYRVRIFGDAPTDATTVELTLTSERRVVINGPFDIVANTAGFPQGRYNLRARAISGSFEQIEFGFA</sequence>
<dbReference type="EMBL" id="LNQE01001478">
    <property type="protein sequence ID" value="KUG16832.1"/>
    <property type="molecule type" value="Genomic_DNA"/>
</dbReference>
<comment type="caution">
    <text evidence="1">The sequence shown here is derived from an EMBL/GenBank/DDBJ whole genome shotgun (WGS) entry which is preliminary data.</text>
</comment>
<reference evidence="1" key="1">
    <citation type="journal article" date="2015" name="Proc. Natl. Acad. Sci. U.S.A.">
        <title>Networks of energetic and metabolic interactions define dynamics in microbial communities.</title>
        <authorList>
            <person name="Embree M."/>
            <person name="Liu J.K."/>
            <person name="Al-Bassam M.M."/>
            <person name="Zengler K."/>
        </authorList>
    </citation>
    <scope>NUCLEOTIDE SEQUENCE</scope>
</reference>
<gene>
    <name evidence="1" type="ORF">ASZ90_013464</name>
</gene>
<organism evidence="1">
    <name type="scientific">hydrocarbon metagenome</name>
    <dbReference type="NCBI Taxonomy" id="938273"/>
    <lineage>
        <taxon>unclassified sequences</taxon>
        <taxon>metagenomes</taxon>
        <taxon>ecological metagenomes</taxon>
    </lineage>
</organism>
<name>A0A0W8F7G0_9ZZZZ</name>
<accession>A0A0W8F7G0</accession>
<protein>
    <submittedName>
        <fullName evidence="1">Uncharacterized protein</fullName>
    </submittedName>
</protein>
<evidence type="ECO:0000313" key="1">
    <source>
        <dbReference type="EMBL" id="KUG16832.1"/>
    </source>
</evidence>
<proteinExistence type="predicted"/>